<dbReference type="GO" id="GO:0003887">
    <property type="term" value="F:DNA-directed DNA polymerase activity"/>
    <property type="evidence" value="ECO:0007669"/>
    <property type="project" value="UniProtKB-KW"/>
</dbReference>
<feature type="domain" description="DNA-directed DNA polymerase family B mitochondria/virus" evidence="9">
    <location>
        <begin position="3"/>
        <end position="101"/>
    </location>
</feature>
<dbReference type="EC" id="2.7.7.7" evidence="2"/>
<dbReference type="OrthoDB" id="5871067at2759"/>
<evidence type="ECO:0000256" key="4">
    <source>
        <dbReference type="ARBA" id="ARBA00022695"/>
    </source>
</evidence>
<organism evidence="10 11">
    <name type="scientific">Holothuria leucospilota</name>
    <name type="common">Black long sea cucumber</name>
    <name type="synonym">Mertensiothuria leucospilota</name>
    <dbReference type="NCBI Taxonomy" id="206669"/>
    <lineage>
        <taxon>Eukaryota</taxon>
        <taxon>Metazoa</taxon>
        <taxon>Echinodermata</taxon>
        <taxon>Eleutherozoa</taxon>
        <taxon>Echinozoa</taxon>
        <taxon>Holothuroidea</taxon>
        <taxon>Aspidochirotacea</taxon>
        <taxon>Aspidochirotida</taxon>
        <taxon>Holothuriidae</taxon>
        <taxon>Holothuria</taxon>
    </lineage>
</organism>
<gene>
    <name evidence="10" type="ORF">HOLleu_42529</name>
</gene>
<dbReference type="GO" id="GO:0003677">
    <property type="term" value="F:DNA binding"/>
    <property type="evidence" value="ECO:0007669"/>
    <property type="project" value="UniProtKB-KW"/>
</dbReference>
<keyword evidence="5" id="KW-0235">DNA replication</keyword>
<dbReference type="Proteomes" id="UP001152320">
    <property type="component" value="Unassembled WGS sequence"/>
</dbReference>
<dbReference type="InterPro" id="IPR004868">
    <property type="entry name" value="DNA-dir_DNA_pol_B_mt/vir"/>
</dbReference>
<dbReference type="InterPro" id="IPR012337">
    <property type="entry name" value="RNaseH-like_sf"/>
</dbReference>
<evidence type="ECO:0000313" key="11">
    <source>
        <dbReference type="Proteomes" id="UP001152320"/>
    </source>
</evidence>
<dbReference type="PANTHER" id="PTHR33568:SF3">
    <property type="entry name" value="DNA-DIRECTED DNA POLYMERASE"/>
    <property type="match status" value="1"/>
</dbReference>
<name>A0A9Q1BA41_HOLLE</name>
<evidence type="ECO:0000256" key="2">
    <source>
        <dbReference type="ARBA" id="ARBA00012417"/>
    </source>
</evidence>
<keyword evidence="7" id="KW-0238">DNA-binding</keyword>
<keyword evidence="4" id="KW-0548">Nucleotidyltransferase</keyword>
<evidence type="ECO:0000256" key="7">
    <source>
        <dbReference type="ARBA" id="ARBA00023125"/>
    </source>
</evidence>
<comment type="caution">
    <text evidence="10">The sequence shown here is derived from an EMBL/GenBank/DDBJ whole genome shotgun (WGS) entry which is preliminary data.</text>
</comment>
<dbReference type="EMBL" id="JAIZAY010000083">
    <property type="protein sequence ID" value="KAJ8019115.1"/>
    <property type="molecule type" value="Genomic_DNA"/>
</dbReference>
<dbReference type="Gene3D" id="3.30.420.10">
    <property type="entry name" value="Ribonuclease H-like superfamily/Ribonuclease H"/>
    <property type="match status" value="1"/>
</dbReference>
<proteinExistence type="inferred from homology"/>
<evidence type="ECO:0000259" key="9">
    <source>
        <dbReference type="Pfam" id="PF03175"/>
    </source>
</evidence>
<protein>
    <recommendedName>
        <fullName evidence="2">DNA-directed DNA polymerase</fullName>
        <ecNumber evidence="2">2.7.7.7</ecNumber>
    </recommendedName>
</protein>
<evidence type="ECO:0000256" key="1">
    <source>
        <dbReference type="ARBA" id="ARBA00005755"/>
    </source>
</evidence>
<dbReference type="GO" id="GO:0006260">
    <property type="term" value="P:DNA replication"/>
    <property type="evidence" value="ECO:0007669"/>
    <property type="project" value="UniProtKB-KW"/>
</dbReference>
<sequence length="105" mass="12296">MSIKLLRNSMRFIDSVNFLPMPLSNMPKTFGINELKKGYFPGLFNTAENQTYIGPIPEDSFFAPNSMSSEKRKEFYEWYENEKKKEKTFDFQKELIAYCISGVVI</sequence>
<evidence type="ECO:0000256" key="5">
    <source>
        <dbReference type="ARBA" id="ARBA00022705"/>
    </source>
</evidence>
<evidence type="ECO:0000256" key="3">
    <source>
        <dbReference type="ARBA" id="ARBA00022679"/>
    </source>
</evidence>
<dbReference type="AlphaFoldDB" id="A0A9Q1BA41"/>
<dbReference type="SUPFAM" id="SSF53098">
    <property type="entry name" value="Ribonuclease H-like"/>
    <property type="match status" value="1"/>
</dbReference>
<dbReference type="InterPro" id="IPR036397">
    <property type="entry name" value="RNaseH_sf"/>
</dbReference>
<keyword evidence="3" id="KW-0808">Transferase</keyword>
<dbReference type="Pfam" id="PF03175">
    <property type="entry name" value="DNA_pol_B_2"/>
    <property type="match status" value="1"/>
</dbReference>
<keyword evidence="11" id="KW-1185">Reference proteome</keyword>
<evidence type="ECO:0000256" key="8">
    <source>
        <dbReference type="ARBA" id="ARBA00049244"/>
    </source>
</evidence>
<keyword evidence="6" id="KW-0239">DNA-directed DNA polymerase</keyword>
<evidence type="ECO:0000256" key="6">
    <source>
        <dbReference type="ARBA" id="ARBA00022932"/>
    </source>
</evidence>
<dbReference type="GO" id="GO:0000166">
    <property type="term" value="F:nucleotide binding"/>
    <property type="evidence" value="ECO:0007669"/>
    <property type="project" value="InterPro"/>
</dbReference>
<dbReference type="PANTHER" id="PTHR33568">
    <property type="entry name" value="DNA POLYMERASE"/>
    <property type="match status" value="1"/>
</dbReference>
<comment type="catalytic activity">
    <reaction evidence="8">
        <text>DNA(n) + a 2'-deoxyribonucleoside 5'-triphosphate = DNA(n+1) + diphosphate</text>
        <dbReference type="Rhea" id="RHEA:22508"/>
        <dbReference type="Rhea" id="RHEA-COMP:17339"/>
        <dbReference type="Rhea" id="RHEA-COMP:17340"/>
        <dbReference type="ChEBI" id="CHEBI:33019"/>
        <dbReference type="ChEBI" id="CHEBI:61560"/>
        <dbReference type="ChEBI" id="CHEBI:173112"/>
        <dbReference type="EC" id="2.7.7.7"/>
    </reaction>
</comment>
<comment type="similarity">
    <text evidence="1">Belongs to the DNA polymerase type-B family.</text>
</comment>
<evidence type="ECO:0000313" key="10">
    <source>
        <dbReference type="EMBL" id="KAJ8019115.1"/>
    </source>
</evidence>
<reference evidence="10" key="1">
    <citation type="submission" date="2021-10" db="EMBL/GenBank/DDBJ databases">
        <title>Tropical sea cucumber genome reveals ecological adaptation and Cuvierian tubules defense mechanism.</title>
        <authorList>
            <person name="Chen T."/>
        </authorList>
    </citation>
    <scope>NUCLEOTIDE SEQUENCE</scope>
    <source>
        <strain evidence="10">Nanhai2018</strain>
        <tissue evidence="10">Muscle</tissue>
    </source>
</reference>
<accession>A0A9Q1BA41</accession>